<dbReference type="Gene3D" id="1.20.1730.10">
    <property type="entry name" value="Sodium/glucose cotransporter"/>
    <property type="match status" value="1"/>
</dbReference>
<dbReference type="AlphaFoldDB" id="A0A431VBU7"/>
<keyword evidence="13 17" id="KW-1133">Transmembrane helix</keyword>
<dbReference type="GO" id="GO:0000155">
    <property type="term" value="F:phosphorelay sensor kinase activity"/>
    <property type="evidence" value="ECO:0007669"/>
    <property type="project" value="InterPro"/>
</dbReference>
<evidence type="ECO:0000256" key="4">
    <source>
        <dbReference type="ARBA" id="ARBA00006434"/>
    </source>
</evidence>
<dbReference type="FunFam" id="1.10.287.130:FF:000001">
    <property type="entry name" value="Two-component sensor histidine kinase"/>
    <property type="match status" value="1"/>
</dbReference>
<evidence type="ECO:0000256" key="6">
    <source>
        <dbReference type="ARBA" id="ARBA00022475"/>
    </source>
</evidence>
<comment type="caution">
    <text evidence="19">The sequence shown here is derived from an EMBL/GenBank/DDBJ whole genome shotgun (WGS) entry which is preliminary data.</text>
</comment>
<dbReference type="Proteomes" id="UP000277007">
    <property type="component" value="Unassembled WGS sequence"/>
</dbReference>
<dbReference type="PANTHER" id="PTHR43711">
    <property type="entry name" value="TWO-COMPONENT HISTIDINE KINASE"/>
    <property type="match status" value="1"/>
</dbReference>
<keyword evidence="7" id="KW-0597">Phosphoprotein</keyword>
<dbReference type="FunFam" id="3.30.565.10:FF:000023">
    <property type="entry name" value="PAS domain-containing sensor histidine kinase"/>
    <property type="match status" value="1"/>
</dbReference>
<keyword evidence="12" id="KW-0067">ATP-binding</keyword>
<keyword evidence="16" id="KW-0175">Coiled coil</keyword>
<keyword evidence="8" id="KW-0808">Transferase</keyword>
<evidence type="ECO:0000256" key="1">
    <source>
        <dbReference type="ARBA" id="ARBA00000085"/>
    </source>
</evidence>
<dbReference type="Gene3D" id="3.30.565.10">
    <property type="entry name" value="Histidine kinase-like ATPase, C-terminal domain"/>
    <property type="match status" value="1"/>
</dbReference>
<dbReference type="CDD" id="cd16922">
    <property type="entry name" value="HATPase_EvgS-ArcB-TorS-like"/>
    <property type="match status" value="1"/>
</dbReference>
<dbReference type="InterPro" id="IPR005467">
    <property type="entry name" value="His_kinase_dom"/>
</dbReference>
<name>A0A431VBU7_9PROT</name>
<evidence type="ECO:0000256" key="14">
    <source>
        <dbReference type="ARBA" id="ARBA00023012"/>
    </source>
</evidence>
<dbReference type="OrthoDB" id="9764438at2"/>
<comment type="subcellular location">
    <subcellularLocation>
        <location evidence="2">Cell membrane</location>
    </subcellularLocation>
    <subcellularLocation>
        <location evidence="3">Membrane raft</location>
        <topology evidence="3">Multi-pass membrane protein</topology>
    </subcellularLocation>
</comment>
<evidence type="ECO:0000256" key="9">
    <source>
        <dbReference type="ARBA" id="ARBA00022692"/>
    </source>
</evidence>
<dbReference type="InterPro" id="IPR038377">
    <property type="entry name" value="Na/Glc_symporter_sf"/>
</dbReference>
<evidence type="ECO:0000259" key="18">
    <source>
        <dbReference type="PROSITE" id="PS50109"/>
    </source>
</evidence>
<feature type="transmembrane region" description="Helical" evidence="17">
    <location>
        <begin position="285"/>
        <end position="312"/>
    </location>
</feature>
<keyword evidence="14" id="KW-0902">Two-component regulatory system</keyword>
<feature type="transmembrane region" description="Helical" evidence="17">
    <location>
        <begin position="445"/>
        <end position="467"/>
    </location>
</feature>
<evidence type="ECO:0000256" key="16">
    <source>
        <dbReference type="SAM" id="Coils"/>
    </source>
</evidence>
<dbReference type="InterPro" id="IPR001734">
    <property type="entry name" value="Na/solute_symporter"/>
</dbReference>
<feature type="coiled-coil region" evidence="16">
    <location>
        <begin position="643"/>
        <end position="670"/>
    </location>
</feature>
<dbReference type="EC" id="2.7.13.3" evidence="5"/>
<dbReference type="GO" id="GO:0005886">
    <property type="term" value="C:plasma membrane"/>
    <property type="evidence" value="ECO:0007669"/>
    <property type="project" value="UniProtKB-SubCell"/>
</dbReference>
<dbReference type="GO" id="GO:0022857">
    <property type="term" value="F:transmembrane transporter activity"/>
    <property type="evidence" value="ECO:0007669"/>
    <property type="project" value="InterPro"/>
</dbReference>
<proteinExistence type="inferred from homology"/>
<feature type="transmembrane region" description="Helical" evidence="17">
    <location>
        <begin position="385"/>
        <end position="405"/>
    </location>
</feature>
<keyword evidence="20" id="KW-1185">Reference proteome</keyword>
<evidence type="ECO:0000313" key="19">
    <source>
        <dbReference type="EMBL" id="RTR16061.1"/>
    </source>
</evidence>
<evidence type="ECO:0000313" key="20">
    <source>
        <dbReference type="Proteomes" id="UP000277007"/>
    </source>
</evidence>
<feature type="transmembrane region" description="Helical" evidence="17">
    <location>
        <begin position="158"/>
        <end position="180"/>
    </location>
</feature>
<feature type="transmembrane region" description="Helical" evidence="17">
    <location>
        <begin position="6"/>
        <end position="23"/>
    </location>
</feature>
<comment type="similarity">
    <text evidence="4">Belongs to the sodium:solute symporter (SSF) (TC 2.A.21) family.</text>
</comment>
<keyword evidence="11 19" id="KW-0418">Kinase</keyword>
<dbReference type="InterPro" id="IPR036890">
    <property type="entry name" value="HATPase_C_sf"/>
</dbReference>
<dbReference type="Pfam" id="PF02518">
    <property type="entry name" value="HATPase_c"/>
    <property type="match status" value="1"/>
</dbReference>
<sequence length="906" mass="95711">MAWTSVLFVSLAYLGALFAIAHWADRRAAAGRSVIASPTVYALSLGVYCTTWTFYGSVGRAAGLGVGFLPIYLGPTLLMLLAPLLLRKMLRIAKTQRITSIADFLASRYGRSPLLGGLVALTAVVGVTPYIALQLKAVAVSFDALTGNMGSVTGTDRLLFLDNGFLIAAIMALFAILFGTRQIDAAEHHPGMVAAVAFESLVKLVAFLAVGGFVVWGLHDGPGALFDAARARPDLHRLFAVDTAVEGGAWTTSLILAAAAVLCLPRQFQVTVIENTDERHLNRALWLFPLYLLLINLFVLPVAAAGLLRFGASLDPDLFVLALPLASGADGLALLVFLGGLSAAAGMIVVESVALSTMVCNDLVIPLLLRLRPAALERAADLSPLLLAIRRGAIAVILLLGYLYFRLAGSAYALVSIGLISFAAVAQFAPALIGGLYWTGATRRGALAGVAGGTLVWAYTLLLPSFARSGWLPVSFIEAGPWGVAALRPYALFGLEGFDPLTHALFWSALVNFGLWLGLSLFDHADAAERAQAAAFVEVFERTDAADAPTDGRGVVRVGDLSRLLARYLGPQRAARAFAGDDPDALAGPKRLRLAERLLAGAIGGASARVALASATPGGAVGTAELLRMLDETSHALAHSRALEIKTAELERATDALRAANERLTTLDRLKDEFLSTVTHELRTPLTSIRALSEILHDDPGIEEDQRRAFLAIIIAESERLTRLINEVLDMAKIEAGAMDWAIESLDPARALEQAAAATAGLFQERGVRLDSALPADLPPVRADHDRLVQVVVNLLSNAAKFTPPGGRVTLAAEPGNGAVRISVTDTGPGIAPEHHDAVFDRFRQVGDPMTDKPAGTGLGLAICKGIVEHLGGRIGVDSRPGAGACFWFTLPLLHGPSPGDLSSHR</sequence>
<dbReference type="SMART" id="SM00387">
    <property type="entry name" value="HATPase_c"/>
    <property type="match status" value="1"/>
</dbReference>
<dbReference type="InterPro" id="IPR003661">
    <property type="entry name" value="HisK_dim/P_dom"/>
</dbReference>
<evidence type="ECO:0000256" key="2">
    <source>
        <dbReference type="ARBA" id="ARBA00004236"/>
    </source>
</evidence>
<feature type="transmembrane region" description="Helical" evidence="17">
    <location>
        <begin position="332"/>
        <end position="364"/>
    </location>
</feature>
<keyword evidence="15 17" id="KW-0472">Membrane</keyword>
<accession>A0A431VBU7</accession>
<dbReference type="CDD" id="cd10322">
    <property type="entry name" value="SLC5sbd"/>
    <property type="match status" value="1"/>
</dbReference>
<dbReference type="SUPFAM" id="SSF55874">
    <property type="entry name" value="ATPase domain of HSP90 chaperone/DNA topoisomerase II/histidine kinase"/>
    <property type="match status" value="1"/>
</dbReference>
<feature type="transmembrane region" description="Helical" evidence="17">
    <location>
        <begin position="238"/>
        <end position="264"/>
    </location>
</feature>
<dbReference type="SUPFAM" id="SSF47384">
    <property type="entry name" value="Homodimeric domain of signal transducing histidine kinase"/>
    <property type="match status" value="1"/>
</dbReference>
<dbReference type="GO" id="GO:0005524">
    <property type="term" value="F:ATP binding"/>
    <property type="evidence" value="ECO:0007669"/>
    <property type="project" value="UniProtKB-KW"/>
</dbReference>
<evidence type="ECO:0000256" key="7">
    <source>
        <dbReference type="ARBA" id="ARBA00022553"/>
    </source>
</evidence>
<feature type="transmembrane region" description="Helical" evidence="17">
    <location>
        <begin position="61"/>
        <end position="86"/>
    </location>
</feature>
<dbReference type="GO" id="GO:0045121">
    <property type="term" value="C:membrane raft"/>
    <property type="evidence" value="ECO:0007669"/>
    <property type="project" value="UniProtKB-SubCell"/>
</dbReference>
<dbReference type="InterPro" id="IPR004358">
    <property type="entry name" value="Sig_transdc_His_kin-like_C"/>
</dbReference>
<evidence type="ECO:0000256" key="10">
    <source>
        <dbReference type="ARBA" id="ARBA00022741"/>
    </source>
</evidence>
<evidence type="ECO:0000256" key="3">
    <source>
        <dbReference type="ARBA" id="ARBA00004314"/>
    </source>
</evidence>
<evidence type="ECO:0000256" key="5">
    <source>
        <dbReference type="ARBA" id="ARBA00012438"/>
    </source>
</evidence>
<organism evidence="19 20">
    <name type="scientific">Azospirillum griseum</name>
    <dbReference type="NCBI Taxonomy" id="2496639"/>
    <lineage>
        <taxon>Bacteria</taxon>
        <taxon>Pseudomonadati</taxon>
        <taxon>Pseudomonadota</taxon>
        <taxon>Alphaproteobacteria</taxon>
        <taxon>Rhodospirillales</taxon>
        <taxon>Azospirillaceae</taxon>
        <taxon>Azospirillum</taxon>
    </lineage>
</organism>
<evidence type="ECO:0000256" key="8">
    <source>
        <dbReference type="ARBA" id="ARBA00022679"/>
    </source>
</evidence>
<keyword evidence="9 17" id="KW-0812">Transmembrane</keyword>
<evidence type="ECO:0000256" key="15">
    <source>
        <dbReference type="ARBA" id="ARBA00023136"/>
    </source>
</evidence>
<dbReference type="PROSITE" id="PS50283">
    <property type="entry name" value="NA_SOLUT_SYMP_3"/>
    <property type="match status" value="1"/>
</dbReference>
<feature type="transmembrane region" description="Helical" evidence="17">
    <location>
        <begin position="114"/>
        <end position="133"/>
    </location>
</feature>
<comment type="catalytic activity">
    <reaction evidence="1">
        <text>ATP + protein L-histidine = ADP + protein N-phospho-L-histidine.</text>
        <dbReference type="EC" id="2.7.13.3"/>
    </reaction>
</comment>
<dbReference type="CDD" id="cd00082">
    <property type="entry name" value="HisKA"/>
    <property type="match status" value="1"/>
</dbReference>
<evidence type="ECO:0000256" key="12">
    <source>
        <dbReference type="ARBA" id="ARBA00022840"/>
    </source>
</evidence>
<dbReference type="InterPro" id="IPR050736">
    <property type="entry name" value="Sensor_HK_Regulatory"/>
</dbReference>
<dbReference type="SMART" id="SM00388">
    <property type="entry name" value="HisKA"/>
    <property type="match status" value="1"/>
</dbReference>
<dbReference type="PROSITE" id="PS50109">
    <property type="entry name" value="HIS_KIN"/>
    <property type="match status" value="1"/>
</dbReference>
<dbReference type="PRINTS" id="PR00344">
    <property type="entry name" value="BCTRLSENSOR"/>
</dbReference>
<feature type="transmembrane region" description="Helical" evidence="17">
    <location>
        <begin position="411"/>
        <end position="438"/>
    </location>
</feature>
<dbReference type="EMBL" id="RXMA01000028">
    <property type="protein sequence ID" value="RTR16061.1"/>
    <property type="molecule type" value="Genomic_DNA"/>
</dbReference>
<dbReference type="PANTHER" id="PTHR43711:SF30">
    <property type="entry name" value="HISTIDINE KINASE"/>
    <property type="match status" value="1"/>
</dbReference>
<reference evidence="19 20" key="1">
    <citation type="submission" date="2018-12" db="EMBL/GenBank/DDBJ databases">
        <authorList>
            <person name="Yang Y."/>
        </authorList>
    </citation>
    <scope>NUCLEOTIDE SEQUENCE [LARGE SCALE GENOMIC DNA]</scope>
    <source>
        <strain evidence="19 20">L-25-5w-1</strain>
    </source>
</reference>
<protein>
    <recommendedName>
        <fullName evidence="5">histidine kinase</fullName>
        <ecNumber evidence="5">2.7.13.3</ecNumber>
    </recommendedName>
</protein>
<dbReference type="RefSeq" id="WP_126619457.1">
    <property type="nucleotide sequence ID" value="NZ_JBHUCY010000074.1"/>
</dbReference>
<evidence type="ECO:0000256" key="17">
    <source>
        <dbReference type="SAM" id="Phobius"/>
    </source>
</evidence>
<dbReference type="InterPro" id="IPR036097">
    <property type="entry name" value="HisK_dim/P_sf"/>
</dbReference>
<dbReference type="InterPro" id="IPR003594">
    <property type="entry name" value="HATPase_dom"/>
</dbReference>
<evidence type="ECO:0000256" key="13">
    <source>
        <dbReference type="ARBA" id="ARBA00022989"/>
    </source>
</evidence>
<dbReference type="Pfam" id="PF00512">
    <property type="entry name" value="HisKA"/>
    <property type="match status" value="1"/>
</dbReference>
<dbReference type="Gene3D" id="1.10.287.130">
    <property type="match status" value="1"/>
</dbReference>
<evidence type="ECO:0000256" key="11">
    <source>
        <dbReference type="ARBA" id="ARBA00022777"/>
    </source>
</evidence>
<keyword evidence="6" id="KW-1003">Cell membrane</keyword>
<gene>
    <name evidence="19" type="ORF">EJ903_21870</name>
</gene>
<keyword evidence="10" id="KW-0547">Nucleotide-binding</keyword>
<feature type="transmembrane region" description="Helical" evidence="17">
    <location>
        <begin position="192"/>
        <end position="218"/>
    </location>
</feature>
<feature type="domain" description="Histidine kinase" evidence="18">
    <location>
        <begin position="677"/>
        <end position="895"/>
    </location>
</feature>
<feature type="transmembrane region" description="Helical" evidence="17">
    <location>
        <begin position="35"/>
        <end position="55"/>
    </location>
</feature>